<dbReference type="AlphaFoldDB" id="A0A3R9J1E3"/>
<dbReference type="SUPFAM" id="SSF53448">
    <property type="entry name" value="Nucleotide-diphospho-sugar transferases"/>
    <property type="match status" value="1"/>
</dbReference>
<accession>A0A3R9J1E3</accession>
<dbReference type="InterPro" id="IPR008441">
    <property type="entry name" value="AfumC-like_glycosyl_Trfase"/>
</dbReference>
<evidence type="ECO:0000313" key="2">
    <source>
        <dbReference type="Proteomes" id="UP000267870"/>
    </source>
</evidence>
<gene>
    <name evidence="1" type="ORF">D8845_02985</name>
</gene>
<protein>
    <submittedName>
        <fullName evidence="1">Capsular polysaccharide synthesis protein</fullName>
    </submittedName>
</protein>
<dbReference type="RefSeq" id="WP_125452433.1">
    <property type="nucleotide sequence ID" value="NZ_RJNZ01000002.1"/>
</dbReference>
<comment type="caution">
    <text evidence="1">The sequence shown here is derived from an EMBL/GenBank/DDBJ whole genome shotgun (WGS) entry which is preliminary data.</text>
</comment>
<dbReference type="EMBL" id="RJNZ01000002">
    <property type="protein sequence ID" value="RSI94073.1"/>
    <property type="molecule type" value="Genomic_DNA"/>
</dbReference>
<dbReference type="Proteomes" id="UP000267870">
    <property type="component" value="Unassembled WGS sequence"/>
</dbReference>
<dbReference type="InterPro" id="IPR029044">
    <property type="entry name" value="Nucleotide-diphossugar_trans"/>
</dbReference>
<dbReference type="GO" id="GO:0016757">
    <property type="term" value="F:glycosyltransferase activity"/>
    <property type="evidence" value="ECO:0007669"/>
    <property type="project" value="InterPro"/>
</dbReference>
<dbReference type="Pfam" id="PF05704">
    <property type="entry name" value="Caps_synth"/>
    <property type="match status" value="1"/>
</dbReference>
<name>A0A3R9J1E3_STRMT</name>
<organism evidence="1 2">
    <name type="scientific">Streptococcus mitis</name>
    <dbReference type="NCBI Taxonomy" id="28037"/>
    <lineage>
        <taxon>Bacteria</taxon>
        <taxon>Bacillati</taxon>
        <taxon>Bacillota</taxon>
        <taxon>Bacilli</taxon>
        <taxon>Lactobacillales</taxon>
        <taxon>Streptococcaceae</taxon>
        <taxon>Streptococcus</taxon>
        <taxon>Streptococcus mitis group</taxon>
    </lineage>
</organism>
<reference evidence="1 2" key="1">
    <citation type="submission" date="2018-11" db="EMBL/GenBank/DDBJ databases">
        <title>Species Designations Belie Phenotypic and Genotypic Heterogeneity in Oral Streptococci.</title>
        <authorList>
            <person name="Velsko I."/>
        </authorList>
    </citation>
    <scope>NUCLEOTIDE SEQUENCE [LARGE SCALE GENOMIC DNA]</scope>
    <source>
        <strain evidence="1 2">BCC55</strain>
    </source>
</reference>
<proteinExistence type="predicted"/>
<sequence length="281" mass="33964">MKSRQGFFCEKRHKKTKEFLIQSFNELVNNYNFTQDNLKNTKIIWTLWWQGYDNAPEIVKYCLDNMKDLAHKNGFEFYCLDESTFERYVQIPDYLKLKIKKGYISVANISDIIRVCLLSQYGGTWIDSTVFIHSSFEWEYFSRPYFTIKTGEMTDYSPNVSKNRWKTFLLSGNSSLYAFTRDFFFEYFKKFDFVIDYLLIDYIFDIASDRNIEIKKQMLELESTNLNLFWLEKHFSEKFDRNIWEHISKETKIFKTTYKLDTKIKCDSENYYSALIKSKLK</sequence>
<evidence type="ECO:0000313" key="1">
    <source>
        <dbReference type="EMBL" id="RSI94073.1"/>
    </source>
</evidence>